<dbReference type="InterPro" id="IPR011333">
    <property type="entry name" value="SKP1/BTB/POZ_sf"/>
</dbReference>
<dbReference type="InterPro" id="IPR016072">
    <property type="entry name" value="Skp1_comp_dimer"/>
</dbReference>
<keyword evidence="4" id="KW-1185">Reference proteome</keyword>
<dbReference type="GO" id="GO:0006511">
    <property type="term" value="P:ubiquitin-dependent protein catabolic process"/>
    <property type="evidence" value="ECO:0007669"/>
    <property type="project" value="InterPro"/>
</dbReference>
<dbReference type="GeneID" id="68092490"/>
<dbReference type="Pfam" id="PF01466">
    <property type="entry name" value="Skp1"/>
    <property type="match status" value="1"/>
</dbReference>
<name>A0AA88GZ10_NAELO</name>
<feature type="compositionally biased region" description="Basic residues" evidence="1">
    <location>
        <begin position="1"/>
        <end position="10"/>
    </location>
</feature>
<accession>A0AA88GZ10</accession>
<sequence length="347" mass="39410">MGSSLRKQRSRSNQEETSSQQGPISSSLNSSPTDVEDATMSGSILSHRKEYEFSRQVMRSVLDQVFRKGPFGFIALSVELESTGVENQVVRSTLSEKQTSSQPQQHGIVYLANECLKNQMKCQYTLFTMLASGNDTFCTKLHYENTGMNTYFCDIVFIVNNHNGIVEDDWKQCVHSCKALLEQVERDTSPNSKVVYMTPQAMSLCGVLSNCVSLTSQSQQQTIPQVRFSFGKTSLQVVQLFLTALELHAICEDYVIEKPMTQALREYIPTPIYEFSKQLNHSEVVSLIMTSNLYNAMRLLDLFCAKFAEQIRGKSPEQLRDMFGLQNDFTPEEEAKIREENKWTEEA</sequence>
<reference evidence="3 4" key="1">
    <citation type="journal article" date="2018" name="BMC Genomics">
        <title>The genome of Naegleria lovaniensis, the basis for a comparative approach to unravel pathogenicity factors of the human pathogenic amoeba N. fowleri.</title>
        <authorList>
            <person name="Liechti N."/>
            <person name="Schurch N."/>
            <person name="Bruggmann R."/>
            <person name="Wittwer M."/>
        </authorList>
    </citation>
    <scope>NUCLEOTIDE SEQUENCE [LARGE SCALE GENOMIC DNA]</scope>
    <source>
        <strain evidence="3 4">ATCC 30569</strain>
    </source>
</reference>
<feature type="domain" description="SKP1 component dimerisation" evidence="2">
    <location>
        <begin position="298"/>
        <end position="343"/>
    </location>
</feature>
<dbReference type="AlphaFoldDB" id="A0AA88GZ10"/>
<dbReference type="InterPro" id="IPR036296">
    <property type="entry name" value="SKP1-like_dim_sf"/>
</dbReference>
<dbReference type="Gene3D" id="3.30.710.10">
    <property type="entry name" value="Potassium Channel Kv1.1, Chain A"/>
    <property type="match status" value="1"/>
</dbReference>
<dbReference type="EMBL" id="PYSW02000009">
    <property type="protein sequence ID" value="KAG2388589.1"/>
    <property type="molecule type" value="Genomic_DNA"/>
</dbReference>
<feature type="compositionally biased region" description="Polar residues" evidence="1">
    <location>
        <begin position="15"/>
        <end position="33"/>
    </location>
</feature>
<dbReference type="RefSeq" id="XP_044552581.1">
    <property type="nucleotide sequence ID" value="XM_044692256.1"/>
</dbReference>
<gene>
    <name evidence="3" type="ORF">C9374_000028</name>
</gene>
<comment type="caution">
    <text evidence="3">The sequence shown here is derived from an EMBL/GenBank/DDBJ whole genome shotgun (WGS) entry which is preliminary data.</text>
</comment>
<evidence type="ECO:0000313" key="3">
    <source>
        <dbReference type="EMBL" id="KAG2388589.1"/>
    </source>
</evidence>
<evidence type="ECO:0000313" key="4">
    <source>
        <dbReference type="Proteomes" id="UP000816034"/>
    </source>
</evidence>
<protein>
    <recommendedName>
        <fullName evidence="2">SKP1 component dimerisation domain-containing protein</fullName>
    </recommendedName>
</protein>
<dbReference type="Proteomes" id="UP000816034">
    <property type="component" value="Unassembled WGS sequence"/>
</dbReference>
<evidence type="ECO:0000259" key="2">
    <source>
        <dbReference type="Pfam" id="PF01466"/>
    </source>
</evidence>
<dbReference type="SUPFAM" id="SSF81382">
    <property type="entry name" value="Skp1 dimerisation domain-like"/>
    <property type="match status" value="1"/>
</dbReference>
<feature type="region of interest" description="Disordered" evidence="1">
    <location>
        <begin position="1"/>
        <end position="41"/>
    </location>
</feature>
<dbReference type="PANTHER" id="PTHR11165">
    <property type="entry name" value="SKP1"/>
    <property type="match status" value="1"/>
</dbReference>
<evidence type="ECO:0000256" key="1">
    <source>
        <dbReference type="SAM" id="MobiDB-lite"/>
    </source>
</evidence>
<proteinExistence type="predicted"/>
<organism evidence="3 4">
    <name type="scientific">Naegleria lovaniensis</name>
    <name type="common">Amoeba</name>
    <dbReference type="NCBI Taxonomy" id="51637"/>
    <lineage>
        <taxon>Eukaryota</taxon>
        <taxon>Discoba</taxon>
        <taxon>Heterolobosea</taxon>
        <taxon>Tetramitia</taxon>
        <taxon>Eutetramitia</taxon>
        <taxon>Vahlkampfiidae</taxon>
        <taxon>Naegleria</taxon>
    </lineage>
</organism>
<dbReference type="InterPro" id="IPR016897">
    <property type="entry name" value="SKP1"/>
</dbReference>